<dbReference type="Proteomes" id="UP001154312">
    <property type="component" value="Unassembled WGS sequence"/>
</dbReference>
<dbReference type="RefSeq" id="WP_277443702.1">
    <property type="nucleotide sequence ID" value="NZ_JAKOAV010000013.1"/>
</dbReference>
<evidence type="ECO:0000313" key="1">
    <source>
        <dbReference type="EMBL" id="MDF9408380.1"/>
    </source>
</evidence>
<protein>
    <submittedName>
        <fullName evidence="1">Uncharacterized protein</fullName>
    </submittedName>
</protein>
<organism evidence="1 2">
    <name type="scientific">Pelotomaculum isophthalicicum JI</name>
    <dbReference type="NCBI Taxonomy" id="947010"/>
    <lineage>
        <taxon>Bacteria</taxon>
        <taxon>Bacillati</taxon>
        <taxon>Bacillota</taxon>
        <taxon>Clostridia</taxon>
        <taxon>Eubacteriales</taxon>
        <taxon>Desulfotomaculaceae</taxon>
        <taxon>Pelotomaculum</taxon>
    </lineage>
</organism>
<name>A0A9X4JU23_9FIRM</name>
<comment type="caution">
    <text evidence="1">The sequence shown here is derived from an EMBL/GenBank/DDBJ whole genome shotgun (WGS) entry which is preliminary data.</text>
</comment>
<accession>A0A9X4JU23</accession>
<evidence type="ECO:0000313" key="2">
    <source>
        <dbReference type="Proteomes" id="UP001154312"/>
    </source>
</evidence>
<gene>
    <name evidence="1" type="ORF">L7E55_08420</name>
</gene>
<dbReference type="EMBL" id="JAKOAV010000013">
    <property type="protein sequence ID" value="MDF9408380.1"/>
    <property type="molecule type" value="Genomic_DNA"/>
</dbReference>
<sequence length="65" mass="7857">MKALAYGMEECEFWAESEKRKEFVIPLFYWLTENWSLKEIWRESVKPAGCRGRPFLIALIKSWRT</sequence>
<dbReference type="AlphaFoldDB" id="A0A9X4JU23"/>
<keyword evidence="2" id="KW-1185">Reference proteome</keyword>
<reference evidence="1" key="1">
    <citation type="submission" date="2022-02" db="EMBL/GenBank/DDBJ databases">
        <authorList>
            <person name="Leng L."/>
        </authorList>
    </citation>
    <scope>NUCLEOTIDE SEQUENCE</scope>
    <source>
        <strain evidence="1">JI</strain>
    </source>
</reference>
<proteinExistence type="predicted"/>